<organism evidence="2 3">
    <name type="scientific">Kitasatospora griseola</name>
    <name type="common">Streptomyces griseolosporeus</name>
    <dbReference type="NCBI Taxonomy" id="2064"/>
    <lineage>
        <taxon>Bacteria</taxon>
        <taxon>Bacillati</taxon>
        <taxon>Actinomycetota</taxon>
        <taxon>Actinomycetes</taxon>
        <taxon>Kitasatosporales</taxon>
        <taxon>Streptomycetaceae</taxon>
        <taxon>Kitasatospora</taxon>
    </lineage>
</organism>
<comment type="caution">
    <text evidence="2">The sequence shown here is derived from an EMBL/GenBank/DDBJ whole genome shotgun (WGS) entry which is preliminary data.</text>
</comment>
<dbReference type="InterPro" id="IPR029063">
    <property type="entry name" value="SAM-dependent_MTases_sf"/>
</dbReference>
<dbReference type="OrthoDB" id="9805171at2"/>
<feature type="domain" description="Methyltransferase type 11" evidence="1">
    <location>
        <begin position="55"/>
        <end position="146"/>
    </location>
</feature>
<sequence>MADEQTGVGQAYDAVAELYATMFTGELASRDDELALIGELIAAPPVAVGKLPVGDLGCGPGEATALLGGLGIRAFGLDLSAGMLAQASRLRPAETFVRGSLLALPFADASLGAILARYSLIHLPPAELPYAFAELRRVLAPGGRLLLGFFAADPTLGDTDRPVPFDHKVTTAHRWPVDALAALLPAARLTETARTVRLPGPGERYPQATLLAEARS</sequence>
<dbReference type="EMBL" id="JXZB01000001">
    <property type="protein sequence ID" value="KIQ66609.1"/>
    <property type="molecule type" value="Genomic_DNA"/>
</dbReference>
<protein>
    <recommendedName>
        <fullName evidence="1">Methyltransferase type 11 domain-containing protein</fullName>
    </recommendedName>
</protein>
<name>A0A0D0PVW3_KITGR</name>
<dbReference type="PANTHER" id="PTHR43591">
    <property type="entry name" value="METHYLTRANSFERASE"/>
    <property type="match status" value="1"/>
</dbReference>
<dbReference type="AlphaFoldDB" id="A0A0D0PVW3"/>
<evidence type="ECO:0000259" key="1">
    <source>
        <dbReference type="Pfam" id="PF08241"/>
    </source>
</evidence>
<dbReference type="PANTHER" id="PTHR43591:SF24">
    <property type="entry name" value="2-METHOXY-6-POLYPRENYL-1,4-BENZOQUINOL METHYLASE, MITOCHONDRIAL"/>
    <property type="match status" value="1"/>
</dbReference>
<dbReference type="Pfam" id="PF08241">
    <property type="entry name" value="Methyltransf_11"/>
    <property type="match status" value="1"/>
</dbReference>
<dbReference type="InterPro" id="IPR013216">
    <property type="entry name" value="Methyltransf_11"/>
</dbReference>
<dbReference type="PATRIC" id="fig|2064.6.peg.790"/>
<reference evidence="2 3" key="1">
    <citation type="submission" date="2015-02" db="EMBL/GenBank/DDBJ databases">
        <title>Draft genome sequence of Kitasatospora griseola MF730-N6, a bafilomycin, terpentecin and satosporin producer.</title>
        <authorList>
            <person name="Arens J.C."/>
            <person name="Haltli B."/>
            <person name="Kerr R.G."/>
        </authorList>
    </citation>
    <scope>NUCLEOTIDE SEQUENCE [LARGE SCALE GENOMIC DNA]</scope>
    <source>
        <strain evidence="2 3">MF730-N6</strain>
    </source>
</reference>
<proteinExistence type="predicted"/>
<dbReference type="RefSeq" id="WP_043907905.1">
    <property type="nucleotide sequence ID" value="NZ_JXZB01000001.1"/>
</dbReference>
<dbReference type="Proteomes" id="UP000032066">
    <property type="component" value="Unassembled WGS sequence"/>
</dbReference>
<dbReference type="GO" id="GO:0008757">
    <property type="term" value="F:S-adenosylmethionine-dependent methyltransferase activity"/>
    <property type="evidence" value="ECO:0007669"/>
    <property type="project" value="InterPro"/>
</dbReference>
<dbReference type="STRING" id="2064.TR51_03515"/>
<evidence type="ECO:0000313" key="2">
    <source>
        <dbReference type="EMBL" id="KIQ66609.1"/>
    </source>
</evidence>
<dbReference type="Gene3D" id="3.40.50.150">
    <property type="entry name" value="Vaccinia Virus protein VP39"/>
    <property type="match status" value="1"/>
</dbReference>
<keyword evidence="3" id="KW-1185">Reference proteome</keyword>
<dbReference type="CDD" id="cd02440">
    <property type="entry name" value="AdoMet_MTases"/>
    <property type="match status" value="1"/>
</dbReference>
<accession>A0A0D0PVW3</accession>
<gene>
    <name evidence="2" type="ORF">TR51_03515</name>
</gene>
<dbReference type="SUPFAM" id="SSF53335">
    <property type="entry name" value="S-adenosyl-L-methionine-dependent methyltransferases"/>
    <property type="match status" value="1"/>
</dbReference>
<evidence type="ECO:0000313" key="3">
    <source>
        <dbReference type="Proteomes" id="UP000032066"/>
    </source>
</evidence>